<organism evidence="6 7">
    <name type="scientific">Symbiobacterium terraclitae</name>
    <dbReference type="NCBI Taxonomy" id="557451"/>
    <lineage>
        <taxon>Bacteria</taxon>
        <taxon>Bacillati</taxon>
        <taxon>Bacillota</taxon>
        <taxon>Clostridia</taxon>
        <taxon>Eubacteriales</taxon>
        <taxon>Symbiobacteriaceae</taxon>
        <taxon>Symbiobacterium</taxon>
    </lineage>
</organism>
<gene>
    <name evidence="6" type="ORF">J2Z79_002412</name>
</gene>
<evidence type="ECO:0000256" key="2">
    <source>
        <dbReference type="ARBA" id="ARBA00022801"/>
    </source>
</evidence>
<protein>
    <submittedName>
        <fullName evidence="6">ADP-ribose pyrophosphatase YjhB (NUDIX family)</fullName>
    </submittedName>
</protein>
<evidence type="ECO:0000256" key="1">
    <source>
        <dbReference type="ARBA" id="ARBA00001946"/>
    </source>
</evidence>
<evidence type="ECO:0000313" key="7">
    <source>
        <dbReference type="Proteomes" id="UP001519289"/>
    </source>
</evidence>
<feature type="domain" description="Nudix hydrolase" evidence="5">
    <location>
        <begin position="54"/>
        <end position="177"/>
    </location>
</feature>
<dbReference type="SUPFAM" id="SSF55811">
    <property type="entry name" value="Nudix"/>
    <property type="match status" value="1"/>
</dbReference>
<dbReference type="Pfam" id="PF00293">
    <property type="entry name" value="NUDIX"/>
    <property type="match status" value="1"/>
</dbReference>
<dbReference type="PROSITE" id="PS00893">
    <property type="entry name" value="NUDIX_BOX"/>
    <property type="match status" value="1"/>
</dbReference>
<dbReference type="Gene3D" id="3.90.79.10">
    <property type="entry name" value="Nucleoside Triphosphate Pyrophosphohydrolase"/>
    <property type="match status" value="1"/>
</dbReference>
<evidence type="ECO:0000259" key="5">
    <source>
        <dbReference type="PROSITE" id="PS51462"/>
    </source>
</evidence>
<comment type="cofactor">
    <cofactor evidence="1">
        <name>Mg(2+)</name>
        <dbReference type="ChEBI" id="CHEBI:18420"/>
    </cofactor>
</comment>
<dbReference type="RefSeq" id="WP_245302666.1">
    <property type="nucleotide sequence ID" value="NZ_JAGGLG010000020.1"/>
</dbReference>
<dbReference type="InterPro" id="IPR020084">
    <property type="entry name" value="NUDIX_hydrolase_CS"/>
</dbReference>
<dbReference type="Pfam" id="PF14803">
    <property type="entry name" value="Zn_ribbon_Nudix"/>
    <property type="match status" value="1"/>
</dbReference>
<dbReference type="InterPro" id="IPR015797">
    <property type="entry name" value="NUDIX_hydrolase-like_dom_sf"/>
</dbReference>
<sequence>MKIGKRKAVKRLRQEGWRVRFCCECGGRLERLFVAAEGKERLVCADCGRITYLDPKVSAGTVPVIGGRVLLARRAIEPGRGLWVFPGGYMERGETVPQAAERETLEEVGLKVRATRPLGVYSYPDSSVVVIVYHCDVVGGEPVAGSETLEVRLFGRDEIPWDRLAFPSTRDALRDLLARWDDGK</sequence>
<reference evidence="6 7" key="1">
    <citation type="submission" date="2021-03" db="EMBL/GenBank/DDBJ databases">
        <title>Genomic Encyclopedia of Type Strains, Phase IV (KMG-IV): sequencing the most valuable type-strain genomes for metagenomic binning, comparative biology and taxonomic classification.</title>
        <authorList>
            <person name="Goeker M."/>
        </authorList>
    </citation>
    <scope>NUCLEOTIDE SEQUENCE [LARGE SCALE GENOMIC DNA]</scope>
    <source>
        <strain evidence="6 7">DSM 27138</strain>
    </source>
</reference>
<dbReference type="EMBL" id="JAGGLG010000020">
    <property type="protein sequence ID" value="MBP2018996.1"/>
    <property type="molecule type" value="Genomic_DNA"/>
</dbReference>
<evidence type="ECO:0000256" key="4">
    <source>
        <dbReference type="RuleBase" id="RU003476"/>
    </source>
</evidence>
<dbReference type="InterPro" id="IPR000086">
    <property type="entry name" value="NUDIX_hydrolase_dom"/>
</dbReference>
<dbReference type="PROSITE" id="PS51462">
    <property type="entry name" value="NUDIX"/>
    <property type="match status" value="1"/>
</dbReference>
<comment type="caution">
    <text evidence="6">The sequence shown here is derived from an EMBL/GenBank/DDBJ whole genome shotgun (WGS) entry which is preliminary data.</text>
</comment>
<dbReference type="Gene3D" id="2.20.70.10">
    <property type="match status" value="1"/>
</dbReference>
<proteinExistence type="inferred from homology"/>
<dbReference type="InterPro" id="IPR020476">
    <property type="entry name" value="Nudix_hydrolase"/>
</dbReference>
<keyword evidence="2 4" id="KW-0378">Hydrolase</keyword>
<comment type="similarity">
    <text evidence="4">Belongs to the Nudix hydrolase family.</text>
</comment>
<dbReference type="PRINTS" id="PR00502">
    <property type="entry name" value="NUDIXFAMILY"/>
</dbReference>
<accession>A0ABS4JVJ2</accession>
<keyword evidence="3" id="KW-0460">Magnesium</keyword>
<keyword evidence="7" id="KW-1185">Reference proteome</keyword>
<name>A0ABS4JVJ2_9FIRM</name>
<dbReference type="InterPro" id="IPR029401">
    <property type="entry name" value="Nudix_N"/>
</dbReference>
<dbReference type="Proteomes" id="UP001519289">
    <property type="component" value="Unassembled WGS sequence"/>
</dbReference>
<evidence type="ECO:0000313" key="6">
    <source>
        <dbReference type="EMBL" id="MBP2018996.1"/>
    </source>
</evidence>
<evidence type="ECO:0000256" key="3">
    <source>
        <dbReference type="ARBA" id="ARBA00022842"/>
    </source>
</evidence>
<dbReference type="PANTHER" id="PTHR43222:SF2">
    <property type="entry name" value="NUDIX HYDROLASE 23, CHLOROPLASTIC"/>
    <property type="match status" value="1"/>
</dbReference>
<dbReference type="PANTHER" id="PTHR43222">
    <property type="entry name" value="NUDIX HYDROLASE 23"/>
    <property type="match status" value="1"/>
</dbReference>